<sequence>MPQTSSLVLSEEQQLLKDSARDFVADQCSIDSLRELRDQRDDAKFDLGFDKAAWKQMAELGWAGITIPEEFGGAELGLAELGVLLEELGRKLVITPLVSTLVAGAGCLLEG</sequence>
<dbReference type="InterPro" id="IPR037069">
    <property type="entry name" value="AcylCoA_DH/ox_N_sf"/>
</dbReference>
<dbReference type="InterPro" id="IPR009100">
    <property type="entry name" value="AcylCoA_DH/oxidase_NM_dom_sf"/>
</dbReference>
<dbReference type="Gene3D" id="1.10.540.10">
    <property type="entry name" value="Acyl-CoA dehydrogenase/oxidase, N-terminal domain"/>
    <property type="match status" value="1"/>
</dbReference>
<dbReference type="InterPro" id="IPR013786">
    <property type="entry name" value="AcylCoA_DH/ox_N"/>
</dbReference>
<dbReference type="GO" id="GO:0050660">
    <property type="term" value="F:flavin adenine dinucleotide binding"/>
    <property type="evidence" value="ECO:0007669"/>
    <property type="project" value="InterPro"/>
</dbReference>
<evidence type="ECO:0000313" key="2">
    <source>
        <dbReference type="EMBL" id="GAG39575.1"/>
    </source>
</evidence>
<dbReference type="AlphaFoldDB" id="X0X944"/>
<evidence type="ECO:0000259" key="1">
    <source>
        <dbReference type="Pfam" id="PF02771"/>
    </source>
</evidence>
<comment type="caution">
    <text evidence="2">The sequence shown here is derived from an EMBL/GenBank/DDBJ whole genome shotgun (WGS) entry which is preliminary data.</text>
</comment>
<dbReference type="EMBL" id="BARS01047402">
    <property type="protein sequence ID" value="GAG39575.1"/>
    <property type="molecule type" value="Genomic_DNA"/>
</dbReference>
<proteinExistence type="predicted"/>
<dbReference type="GO" id="GO:0016627">
    <property type="term" value="F:oxidoreductase activity, acting on the CH-CH group of donors"/>
    <property type="evidence" value="ECO:0007669"/>
    <property type="project" value="InterPro"/>
</dbReference>
<feature type="domain" description="Acyl-CoA dehydrogenase/oxidase N-terminal" evidence="1">
    <location>
        <begin position="10"/>
        <end position="97"/>
    </location>
</feature>
<protein>
    <recommendedName>
        <fullName evidence="1">Acyl-CoA dehydrogenase/oxidase N-terminal domain-containing protein</fullName>
    </recommendedName>
</protein>
<name>X0X944_9ZZZZ</name>
<gene>
    <name evidence="2" type="ORF">S01H1_71207</name>
</gene>
<reference evidence="2" key="1">
    <citation type="journal article" date="2014" name="Front. Microbiol.">
        <title>High frequency of phylogenetically diverse reductive dehalogenase-homologous genes in deep subseafloor sedimentary metagenomes.</title>
        <authorList>
            <person name="Kawai M."/>
            <person name="Futagami T."/>
            <person name="Toyoda A."/>
            <person name="Takaki Y."/>
            <person name="Nishi S."/>
            <person name="Hori S."/>
            <person name="Arai W."/>
            <person name="Tsubouchi T."/>
            <person name="Morono Y."/>
            <person name="Uchiyama I."/>
            <person name="Ito T."/>
            <person name="Fujiyama A."/>
            <person name="Inagaki F."/>
            <person name="Takami H."/>
        </authorList>
    </citation>
    <scope>NUCLEOTIDE SEQUENCE</scope>
    <source>
        <strain evidence="2">Expedition CK06-06</strain>
    </source>
</reference>
<accession>X0X944</accession>
<feature type="non-terminal residue" evidence="2">
    <location>
        <position position="111"/>
    </location>
</feature>
<dbReference type="Pfam" id="PF02771">
    <property type="entry name" value="Acyl-CoA_dh_N"/>
    <property type="match status" value="1"/>
</dbReference>
<organism evidence="2">
    <name type="scientific">marine sediment metagenome</name>
    <dbReference type="NCBI Taxonomy" id="412755"/>
    <lineage>
        <taxon>unclassified sequences</taxon>
        <taxon>metagenomes</taxon>
        <taxon>ecological metagenomes</taxon>
    </lineage>
</organism>
<dbReference type="SUPFAM" id="SSF56645">
    <property type="entry name" value="Acyl-CoA dehydrogenase NM domain-like"/>
    <property type="match status" value="1"/>
</dbReference>